<organism evidence="2 3">
    <name type="scientific">Aspergillus brasiliensis (strain CBS 101740 / IMI 381727 / IBT 21946)</name>
    <dbReference type="NCBI Taxonomy" id="767769"/>
    <lineage>
        <taxon>Eukaryota</taxon>
        <taxon>Fungi</taxon>
        <taxon>Dikarya</taxon>
        <taxon>Ascomycota</taxon>
        <taxon>Pezizomycotina</taxon>
        <taxon>Eurotiomycetes</taxon>
        <taxon>Eurotiomycetidae</taxon>
        <taxon>Eurotiales</taxon>
        <taxon>Aspergillaceae</taxon>
        <taxon>Aspergillus</taxon>
        <taxon>Aspergillus subgen. Circumdati</taxon>
    </lineage>
</organism>
<dbReference type="VEuPathDB" id="FungiDB:ASPBRDRAFT_43200"/>
<feature type="chain" id="PRO_5009887770" description="Secreted protein" evidence="1">
    <location>
        <begin position="27"/>
        <end position="111"/>
    </location>
</feature>
<gene>
    <name evidence="2" type="ORF">ASPBRDRAFT_43200</name>
</gene>
<evidence type="ECO:0008006" key="4">
    <source>
        <dbReference type="Google" id="ProtNLM"/>
    </source>
</evidence>
<dbReference type="GeneID" id="93577434"/>
<evidence type="ECO:0000313" key="2">
    <source>
        <dbReference type="EMBL" id="OJJ71828.1"/>
    </source>
</evidence>
<dbReference type="AlphaFoldDB" id="A0A1L9UJG6"/>
<sequence>MGGWARWYMPTLVVYGVLQSTLSVAARDNGKRQFLLPVQGYFPESYCWSHPSDPESFLGGSSRGLHLWSGRVEVPQRVVGLRVCRMLDRLQLEASCLGLVLVLLSEHHSCG</sequence>
<keyword evidence="1" id="KW-0732">Signal</keyword>
<feature type="signal peptide" evidence="1">
    <location>
        <begin position="1"/>
        <end position="26"/>
    </location>
</feature>
<name>A0A1L9UJG6_ASPBC</name>
<dbReference type="RefSeq" id="XP_067479076.1">
    <property type="nucleotide sequence ID" value="XM_067624946.1"/>
</dbReference>
<accession>A0A1L9UJG6</accession>
<dbReference type="Proteomes" id="UP000184499">
    <property type="component" value="Unassembled WGS sequence"/>
</dbReference>
<keyword evidence="3" id="KW-1185">Reference proteome</keyword>
<reference evidence="3" key="1">
    <citation type="journal article" date="2017" name="Genome Biol.">
        <title>Comparative genomics reveals high biological diversity and specific adaptations in the industrially and medically important fungal genus Aspergillus.</title>
        <authorList>
            <person name="de Vries R.P."/>
            <person name="Riley R."/>
            <person name="Wiebenga A."/>
            <person name="Aguilar-Osorio G."/>
            <person name="Amillis S."/>
            <person name="Uchima C.A."/>
            <person name="Anderluh G."/>
            <person name="Asadollahi M."/>
            <person name="Askin M."/>
            <person name="Barry K."/>
            <person name="Battaglia E."/>
            <person name="Bayram O."/>
            <person name="Benocci T."/>
            <person name="Braus-Stromeyer S.A."/>
            <person name="Caldana C."/>
            <person name="Canovas D."/>
            <person name="Cerqueira G.C."/>
            <person name="Chen F."/>
            <person name="Chen W."/>
            <person name="Choi C."/>
            <person name="Clum A."/>
            <person name="Dos Santos R.A."/>
            <person name="Damasio A.R."/>
            <person name="Diallinas G."/>
            <person name="Emri T."/>
            <person name="Fekete E."/>
            <person name="Flipphi M."/>
            <person name="Freyberg S."/>
            <person name="Gallo A."/>
            <person name="Gournas C."/>
            <person name="Habgood R."/>
            <person name="Hainaut M."/>
            <person name="Harispe M.L."/>
            <person name="Henrissat B."/>
            <person name="Hilden K.S."/>
            <person name="Hope R."/>
            <person name="Hossain A."/>
            <person name="Karabika E."/>
            <person name="Karaffa L."/>
            <person name="Karanyi Z."/>
            <person name="Krasevec N."/>
            <person name="Kuo A."/>
            <person name="Kusch H."/>
            <person name="LaButti K."/>
            <person name="Lagendijk E.L."/>
            <person name="Lapidus A."/>
            <person name="Levasseur A."/>
            <person name="Lindquist E."/>
            <person name="Lipzen A."/>
            <person name="Logrieco A.F."/>
            <person name="MacCabe A."/>
            <person name="Maekelae M.R."/>
            <person name="Malavazi I."/>
            <person name="Melin P."/>
            <person name="Meyer V."/>
            <person name="Mielnichuk N."/>
            <person name="Miskei M."/>
            <person name="Molnar A.P."/>
            <person name="Mule G."/>
            <person name="Ngan C.Y."/>
            <person name="Orejas M."/>
            <person name="Orosz E."/>
            <person name="Ouedraogo J.P."/>
            <person name="Overkamp K.M."/>
            <person name="Park H.-S."/>
            <person name="Perrone G."/>
            <person name="Piumi F."/>
            <person name="Punt P.J."/>
            <person name="Ram A.F."/>
            <person name="Ramon A."/>
            <person name="Rauscher S."/>
            <person name="Record E."/>
            <person name="Riano-Pachon D.M."/>
            <person name="Robert V."/>
            <person name="Roehrig J."/>
            <person name="Ruller R."/>
            <person name="Salamov A."/>
            <person name="Salih N.S."/>
            <person name="Samson R.A."/>
            <person name="Sandor E."/>
            <person name="Sanguinetti M."/>
            <person name="Schuetze T."/>
            <person name="Sepcic K."/>
            <person name="Shelest E."/>
            <person name="Sherlock G."/>
            <person name="Sophianopoulou V."/>
            <person name="Squina F.M."/>
            <person name="Sun H."/>
            <person name="Susca A."/>
            <person name="Todd R.B."/>
            <person name="Tsang A."/>
            <person name="Unkles S.E."/>
            <person name="van de Wiele N."/>
            <person name="van Rossen-Uffink D."/>
            <person name="Oliveira J.V."/>
            <person name="Vesth T.C."/>
            <person name="Visser J."/>
            <person name="Yu J.-H."/>
            <person name="Zhou M."/>
            <person name="Andersen M.R."/>
            <person name="Archer D.B."/>
            <person name="Baker S.E."/>
            <person name="Benoit I."/>
            <person name="Brakhage A.A."/>
            <person name="Braus G.H."/>
            <person name="Fischer R."/>
            <person name="Frisvad J.C."/>
            <person name="Goldman G.H."/>
            <person name="Houbraken J."/>
            <person name="Oakley B."/>
            <person name="Pocsi I."/>
            <person name="Scazzocchio C."/>
            <person name="Seiboth B."/>
            <person name="vanKuyk P.A."/>
            <person name="Wortman J."/>
            <person name="Dyer P.S."/>
            <person name="Grigoriev I.V."/>
        </authorList>
    </citation>
    <scope>NUCLEOTIDE SEQUENCE [LARGE SCALE GENOMIC DNA]</scope>
    <source>
        <strain evidence="3">CBS 101740 / IMI 381727 / IBT 21946</strain>
    </source>
</reference>
<proteinExistence type="predicted"/>
<evidence type="ECO:0000256" key="1">
    <source>
        <dbReference type="SAM" id="SignalP"/>
    </source>
</evidence>
<protein>
    <recommendedName>
        <fullName evidence="4">Secreted protein</fullName>
    </recommendedName>
</protein>
<evidence type="ECO:0000313" key="3">
    <source>
        <dbReference type="Proteomes" id="UP000184499"/>
    </source>
</evidence>
<dbReference type="EMBL" id="KV878684">
    <property type="protein sequence ID" value="OJJ71828.1"/>
    <property type="molecule type" value="Genomic_DNA"/>
</dbReference>